<proteinExistence type="predicted"/>
<gene>
    <name evidence="1" type="ORF">RND81_07G021100</name>
</gene>
<evidence type="ECO:0000313" key="1">
    <source>
        <dbReference type="EMBL" id="KAK9704934.1"/>
    </source>
</evidence>
<name>A0AAW1JK75_SAPOF</name>
<keyword evidence="2" id="KW-1185">Reference proteome</keyword>
<evidence type="ECO:0008006" key="3">
    <source>
        <dbReference type="Google" id="ProtNLM"/>
    </source>
</evidence>
<dbReference type="Proteomes" id="UP001443914">
    <property type="component" value="Unassembled WGS sequence"/>
</dbReference>
<dbReference type="EMBL" id="JBDFQZ010000007">
    <property type="protein sequence ID" value="KAK9704934.1"/>
    <property type="molecule type" value="Genomic_DNA"/>
</dbReference>
<accession>A0AAW1JK75</accession>
<reference evidence="1" key="1">
    <citation type="submission" date="2024-03" db="EMBL/GenBank/DDBJ databases">
        <title>WGS assembly of Saponaria officinalis var. Norfolk2.</title>
        <authorList>
            <person name="Jenkins J."/>
            <person name="Shu S."/>
            <person name="Grimwood J."/>
            <person name="Barry K."/>
            <person name="Goodstein D."/>
            <person name="Schmutz J."/>
            <person name="Leebens-Mack J."/>
            <person name="Osbourn A."/>
        </authorList>
    </citation>
    <scope>NUCLEOTIDE SEQUENCE [LARGE SCALE GENOMIC DNA]</scope>
    <source>
        <strain evidence="1">JIC</strain>
    </source>
</reference>
<evidence type="ECO:0000313" key="2">
    <source>
        <dbReference type="Proteomes" id="UP001443914"/>
    </source>
</evidence>
<comment type="caution">
    <text evidence="1">The sequence shown here is derived from an EMBL/GenBank/DDBJ whole genome shotgun (WGS) entry which is preliminary data.</text>
</comment>
<dbReference type="AlphaFoldDB" id="A0AAW1JK75"/>
<sequence length="136" mass="16086">MLFRMRIVQSNYCFLCADALENHTHLFFLCTFSRKCLVLVSVWFQTLIPGRDILDWWIHCRLKTLMSKKVIAIGLASLMYHIWWSRNQCRIEGFVNTPESIFKKVQEDVRSRISLCTDACKSQKAKDWIQPLLARD</sequence>
<protein>
    <recommendedName>
        <fullName evidence="3">Reverse transcriptase zinc-binding domain-containing protein</fullName>
    </recommendedName>
</protein>
<organism evidence="1 2">
    <name type="scientific">Saponaria officinalis</name>
    <name type="common">Common soapwort</name>
    <name type="synonym">Lychnis saponaria</name>
    <dbReference type="NCBI Taxonomy" id="3572"/>
    <lineage>
        <taxon>Eukaryota</taxon>
        <taxon>Viridiplantae</taxon>
        <taxon>Streptophyta</taxon>
        <taxon>Embryophyta</taxon>
        <taxon>Tracheophyta</taxon>
        <taxon>Spermatophyta</taxon>
        <taxon>Magnoliopsida</taxon>
        <taxon>eudicotyledons</taxon>
        <taxon>Gunneridae</taxon>
        <taxon>Pentapetalae</taxon>
        <taxon>Caryophyllales</taxon>
        <taxon>Caryophyllaceae</taxon>
        <taxon>Caryophylleae</taxon>
        <taxon>Saponaria</taxon>
    </lineage>
</organism>